<dbReference type="SUPFAM" id="SSF53187">
    <property type="entry name" value="Zn-dependent exopeptidases"/>
    <property type="match status" value="1"/>
</dbReference>
<organism evidence="3 4">
    <name type="scientific">Acidaminobacter hydrogenoformans DSM 2784</name>
    <dbReference type="NCBI Taxonomy" id="1120920"/>
    <lineage>
        <taxon>Bacteria</taxon>
        <taxon>Bacillati</taxon>
        <taxon>Bacillota</taxon>
        <taxon>Clostridia</taxon>
        <taxon>Peptostreptococcales</taxon>
        <taxon>Acidaminobacteraceae</taxon>
        <taxon>Acidaminobacter</taxon>
    </lineage>
</organism>
<keyword evidence="1" id="KW-0464">Manganese</keyword>
<proteinExistence type="predicted"/>
<dbReference type="InterPro" id="IPR036264">
    <property type="entry name" value="Bact_exopeptidase_dim_dom"/>
</dbReference>
<evidence type="ECO:0000313" key="4">
    <source>
        <dbReference type="Proteomes" id="UP000199208"/>
    </source>
</evidence>
<dbReference type="NCBIfam" id="TIGR01891">
    <property type="entry name" value="amidohydrolases"/>
    <property type="match status" value="1"/>
</dbReference>
<dbReference type="OrthoDB" id="9776731at2"/>
<dbReference type="InterPro" id="IPR017439">
    <property type="entry name" value="Amidohydrolase"/>
</dbReference>
<dbReference type="PIRSF" id="PIRSF005962">
    <property type="entry name" value="Pept_M20D_amidohydro"/>
    <property type="match status" value="1"/>
</dbReference>
<dbReference type="Proteomes" id="UP000199208">
    <property type="component" value="Unassembled WGS sequence"/>
</dbReference>
<dbReference type="Pfam" id="PF01546">
    <property type="entry name" value="Peptidase_M20"/>
    <property type="match status" value="1"/>
</dbReference>
<evidence type="ECO:0000259" key="2">
    <source>
        <dbReference type="Pfam" id="PF07687"/>
    </source>
</evidence>
<accession>A0A1G5S0X0</accession>
<keyword evidence="1" id="KW-0479">Metal-binding</keyword>
<feature type="binding site" evidence="1">
    <location>
        <position position="107"/>
    </location>
    <ligand>
        <name>Mn(2+)</name>
        <dbReference type="ChEBI" id="CHEBI:29035"/>
        <label>2</label>
    </ligand>
</feature>
<comment type="cofactor">
    <cofactor evidence="1">
        <name>Mn(2+)</name>
        <dbReference type="ChEBI" id="CHEBI:29035"/>
    </cofactor>
    <text evidence="1">The Mn(2+) ion enhances activity.</text>
</comment>
<keyword evidence="4" id="KW-1185">Reference proteome</keyword>
<sequence>MDKVKQAVLALEPELIELRRDFHRHPELGYQEFRTSGIVRDYLEALGIETQMVTGTGVVGLLKGNAEGASEGPTILLRADMDALAQEEKSGVDYASQTPGLMHACGHDAHTAMLLVAAKILAGDRHRLKGNVKFVFQPNEEEAGALNMIEAGVLENPKVDAAFGVHIWTPVPSGKIGLSNGPVMAATEEFELAILGQPGHTSTPHTAKDPILAAATILQLLQSIQTREIDPLIPITIMVGKIKGGSGRNIIADRVELGGTIRFMFANEPVEKKLLLEKFERLIKGVCDAQDVGYELKYIPSNPTLMNDERMVQVLREAVLETIGSPEGIVEHRCMAGEDFAEFTQKVPSAFYFLGTGNPETGSHYPHHHTCFNIDESTLKTGVEIHVRTILNMLG</sequence>
<feature type="binding site" evidence="1">
    <location>
        <position position="105"/>
    </location>
    <ligand>
        <name>Mn(2+)</name>
        <dbReference type="ChEBI" id="CHEBI:29035"/>
        <label>2</label>
    </ligand>
</feature>
<evidence type="ECO:0000313" key="3">
    <source>
        <dbReference type="EMBL" id="SCZ79570.1"/>
    </source>
</evidence>
<feature type="binding site" evidence="1">
    <location>
        <position position="368"/>
    </location>
    <ligand>
        <name>Mn(2+)</name>
        <dbReference type="ChEBI" id="CHEBI:29035"/>
        <label>2</label>
    </ligand>
</feature>
<dbReference type="InterPro" id="IPR002933">
    <property type="entry name" value="Peptidase_M20"/>
</dbReference>
<feature type="domain" description="Peptidase M20 dimerisation" evidence="2">
    <location>
        <begin position="190"/>
        <end position="283"/>
    </location>
</feature>
<dbReference type="AlphaFoldDB" id="A0A1G5S0X0"/>
<dbReference type="Gene3D" id="3.40.630.10">
    <property type="entry name" value="Zn peptidases"/>
    <property type="match status" value="1"/>
</dbReference>
<protein>
    <submittedName>
        <fullName evidence="3">Amidohydrolase</fullName>
    </submittedName>
</protein>
<dbReference type="STRING" id="1120920.SAMN03080599_01821"/>
<dbReference type="GO" id="GO:0016787">
    <property type="term" value="F:hydrolase activity"/>
    <property type="evidence" value="ECO:0007669"/>
    <property type="project" value="UniProtKB-KW"/>
</dbReference>
<dbReference type="Pfam" id="PF07687">
    <property type="entry name" value="M20_dimer"/>
    <property type="match status" value="1"/>
</dbReference>
<dbReference type="EMBL" id="FMWL01000008">
    <property type="protein sequence ID" value="SCZ79570.1"/>
    <property type="molecule type" value="Genomic_DNA"/>
</dbReference>
<dbReference type="PANTHER" id="PTHR11014">
    <property type="entry name" value="PEPTIDASE M20 FAMILY MEMBER"/>
    <property type="match status" value="1"/>
</dbReference>
<dbReference type="SUPFAM" id="SSF55031">
    <property type="entry name" value="Bacterial exopeptidase dimerisation domain"/>
    <property type="match status" value="1"/>
</dbReference>
<dbReference type="InterPro" id="IPR011650">
    <property type="entry name" value="Peptidase_M20_dimer"/>
</dbReference>
<evidence type="ECO:0000256" key="1">
    <source>
        <dbReference type="PIRSR" id="PIRSR005962-1"/>
    </source>
</evidence>
<dbReference type="RefSeq" id="WP_092590734.1">
    <property type="nucleotide sequence ID" value="NZ_FMWL01000008.1"/>
</dbReference>
<reference evidence="3 4" key="1">
    <citation type="submission" date="2016-10" db="EMBL/GenBank/DDBJ databases">
        <authorList>
            <person name="de Groot N.N."/>
        </authorList>
    </citation>
    <scope>NUCLEOTIDE SEQUENCE [LARGE SCALE GENOMIC DNA]</scope>
    <source>
        <strain evidence="3 4">DSM 2784</strain>
    </source>
</reference>
<feature type="binding site" evidence="1">
    <location>
        <position position="166"/>
    </location>
    <ligand>
        <name>Mn(2+)</name>
        <dbReference type="ChEBI" id="CHEBI:29035"/>
        <label>2</label>
    </ligand>
</feature>
<dbReference type="Gene3D" id="3.30.70.360">
    <property type="match status" value="1"/>
</dbReference>
<feature type="binding site" evidence="1">
    <location>
        <position position="141"/>
    </location>
    <ligand>
        <name>Mn(2+)</name>
        <dbReference type="ChEBI" id="CHEBI:29035"/>
        <label>2</label>
    </ligand>
</feature>
<keyword evidence="3" id="KW-0378">Hydrolase</keyword>
<gene>
    <name evidence="3" type="ORF">SAMN03080599_01821</name>
</gene>
<dbReference type="PANTHER" id="PTHR11014:SF63">
    <property type="entry name" value="METALLOPEPTIDASE, PUTATIVE (AFU_ORTHOLOGUE AFUA_6G09600)-RELATED"/>
    <property type="match status" value="1"/>
</dbReference>
<name>A0A1G5S0X0_9FIRM</name>
<dbReference type="GO" id="GO:0046872">
    <property type="term" value="F:metal ion binding"/>
    <property type="evidence" value="ECO:0007669"/>
    <property type="project" value="UniProtKB-KW"/>
</dbReference>